<name>A0ABT2Y8L4_9BURK</name>
<accession>A0ABT2Y8L4</accession>
<dbReference type="Gene3D" id="2.60.120.260">
    <property type="entry name" value="Galactose-binding domain-like"/>
    <property type="match status" value="1"/>
</dbReference>
<dbReference type="Pfam" id="PF07589">
    <property type="entry name" value="PEP-CTERM"/>
    <property type="match status" value="1"/>
</dbReference>
<organism evidence="3 4">
    <name type="scientific">Roseateles oligotrophus</name>
    <dbReference type="NCBI Taxonomy" id="1769250"/>
    <lineage>
        <taxon>Bacteria</taxon>
        <taxon>Pseudomonadati</taxon>
        <taxon>Pseudomonadota</taxon>
        <taxon>Betaproteobacteria</taxon>
        <taxon>Burkholderiales</taxon>
        <taxon>Sphaerotilaceae</taxon>
        <taxon>Roseateles</taxon>
    </lineage>
</organism>
<evidence type="ECO:0000313" key="3">
    <source>
        <dbReference type="EMBL" id="MCV2366628.1"/>
    </source>
</evidence>
<dbReference type="NCBIfam" id="NF035944">
    <property type="entry name" value="PEPxxWA-CTERM"/>
    <property type="match status" value="1"/>
</dbReference>
<dbReference type="Proteomes" id="UP001209701">
    <property type="component" value="Unassembled WGS sequence"/>
</dbReference>
<dbReference type="NCBIfam" id="TIGR02595">
    <property type="entry name" value="PEP_CTERM"/>
    <property type="match status" value="1"/>
</dbReference>
<gene>
    <name evidence="3" type="ORF">LNV07_00740</name>
</gene>
<dbReference type="InterPro" id="IPR013424">
    <property type="entry name" value="Ice-binding_C"/>
</dbReference>
<proteinExistence type="predicted"/>
<evidence type="ECO:0000313" key="4">
    <source>
        <dbReference type="Proteomes" id="UP001209701"/>
    </source>
</evidence>
<reference evidence="3 4" key="1">
    <citation type="submission" date="2021-11" db="EMBL/GenBank/DDBJ databases">
        <authorList>
            <person name="Liang Q."/>
            <person name="Mou H."/>
            <person name="Liu Z."/>
        </authorList>
    </citation>
    <scope>NUCLEOTIDE SEQUENCE [LARGE SCALE GENOMIC DNA]</scope>
    <source>
        <strain evidence="3 4">CHU3</strain>
    </source>
</reference>
<protein>
    <submittedName>
        <fullName evidence="3">PEPxxWA-CTERM sorting domain-containing protein</fullName>
    </submittedName>
</protein>
<feature type="chain" id="PRO_5045249121" evidence="1">
    <location>
        <begin position="28"/>
        <end position="237"/>
    </location>
</feature>
<dbReference type="EMBL" id="JAJIRN010000001">
    <property type="protein sequence ID" value="MCV2366628.1"/>
    <property type="molecule type" value="Genomic_DNA"/>
</dbReference>
<evidence type="ECO:0000256" key="1">
    <source>
        <dbReference type="SAM" id="SignalP"/>
    </source>
</evidence>
<evidence type="ECO:0000259" key="2">
    <source>
        <dbReference type="Pfam" id="PF07589"/>
    </source>
</evidence>
<sequence length="237" mass="24261">MKNLKMNLVAPLLFATLAVGLVNAAGAATSNGFANGGFETANSAANPPGDATYFAQGWLAAPTGNPAMWSTDAHSGSHSALLTNPNGFGGSTLFQNSMDHGGLLALDAANIGTSPSLSFWAKGDVSETGNVLFALRYLSADGSILGTSGNQFFQNSLSTSNWSQITYQGGVIPAGTVALFLEMNTAVGPLLSNRQNAVLIDDINLSVIAAAVPEPQTYALMLAGLGILGAAARRRRA</sequence>
<keyword evidence="1" id="KW-0732">Signal</keyword>
<dbReference type="RefSeq" id="WP_263569266.1">
    <property type="nucleotide sequence ID" value="NZ_JAJIRN010000001.1"/>
</dbReference>
<comment type="caution">
    <text evidence="3">The sequence shown here is derived from an EMBL/GenBank/DDBJ whole genome shotgun (WGS) entry which is preliminary data.</text>
</comment>
<feature type="signal peptide" evidence="1">
    <location>
        <begin position="1"/>
        <end position="27"/>
    </location>
</feature>
<feature type="domain" description="Ice-binding protein C-terminal" evidence="2">
    <location>
        <begin position="211"/>
        <end position="235"/>
    </location>
</feature>
<keyword evidence="4" id="KW-1185">Reference proteome</keyword>